<dbReference type="EMBL" id="KX786187">
    <property type="protein sequence ID" value="AQX35119.1"/>
    <property type="molecule type" value="Genomic_DNA"/>
</dbReference>
<evidence type="ECO:0000313" key="1">
    <source>
        <dbReference type="EMBL" id="AQX35119.1"/>
    </source>
</evidence>
<proteinExistence type="predicted"/>
<reference evidence="1" key="1">
    <citation type="journal article" date="2017" name="Antimicrob. Agents Chemother.">
        <title>Enterobacter cloacae Complex Isolates Harboring blaNMC-A or blaIMI-Type Class A Carbapenemase Genes on Novel Chromosomal Integrative Elements and Plasmids.</title>
        <authorList>
            <person name="Boyd D.A."/>
            <person name="Mataseje L.F."/>
            <person name="Davidson R."/>
            <person name="Delport J.A."/>
            <person name="Fuller J."/>
            <person name="Hoang L."/>
            <person name="Lefebvre B."/>
            <person name="Levett P.N."/>
            <person name="Roscoe D.L."/>
            <person name="Willey B.M."/>
            <person name="Mulvey M.R."/>
        </authorList>
    </citation>
    <scope>NUCLEOTIDE SEQUENCE</scope>
    <source>
        <strain evidence="1">N14-0444</strain>
        <plasmid evidence="1">pIMI-6</plasmid>
    </source>
</reference>
<protein>
    <submittedName>
        <fullName evidence="1">Uncharacterized protein</fullName>
    </submittedName>
</protein>
<name>A0A1S6XXP7_ENTCL</name>
<gene>
    <name evidence="1" type="ORF">PIMI6_00085</name>
</gene>
<dbReference type="InterPro" id="IPR038314">
    <property type="entry name" value="T6SS_sf"/>
</dbReference>
<dbReference type="AlphaFoldDB" id="A0A1S6XXP7"/>
<accession>A0A1S6XXP7</accession>
<keyword evidence="1" id="KW-0614">Plasmid</keyword>
<sequence>MVVTLKDILPALPAIFSFQAVANPHYRPEQYLKNYALSTCAAVGYQSKEVKNDAAAAARGSKKGCAGVFA</sequence>
<dbReference type="Gene3D" id="1.20.120.1620">
    <property type="match status" value="1"/>
</dbReference>
<organism evidence="1">
    <name type="scientific">Enterobacter cloacae</name>
    <dbReference type="NCBI Taxonomy" id="550"/>
    <lineage>
        <taxon>Bacteria</taxon>
        <taxon>Pseudomonadati</taxon>
        <taxon>Pseudomonadota</taxon>
        <taxon>Gammaproteobacteria</taxon>
        <taxon>Enterobacterales</taxon>
        <taxon>Enterobacteriaceae</taxon>
        <taxon>Enterobacter</taxon>
        <taxon>Enterobacter cloacae complex</taxon>
    </lineage>
</organism>
<geneLocation type="plasmid" evidence="1">
    <name>pIMI-6</name>
</geneLocation>